<keyword evidence="4" id="KW-0659">Purine metabolism</keyword>
<evidence type="ECO:0000256" key="2">
    <source>
        <dbReference type="ARBA" id="ARBA00004754"/>
    </source>
</evidence>
<feature type="non-terminal residue" evidence="9">
    <location>
        <position position="123"/>
    </location>
</feature>
<dbReference type="Proteomes" id="UP000695022">
    <property type="component" value="Unplaced"/>
</dbReference>
<dbReference type="RefSeq" id="XP_014677170.1">
    <property type="nucleotide sequence ID" value="XM_014821684.1"/>
</dbReference>
<feature type="domain" description="Oxo-4-hydroxy-4-carboxy-5-ureidoimidazoline decarboxylase" evidence="7">
    <location>
        <begin position="7"/>
        <end position="95"/>
    </location>
</feature>
<comment type="pathway">
    <text evidence="2">Purine metabolism; urate degradation; (S)-allantoin from urate: step 3/3.</text>
</comment>
<evidence type="ECO:0000313" key="8">
    <source>
        <dbReference type="Proteomes" id="UP000695022"/>
    </source>
</evidence>
<gene>
    <name evidence="9" type="primary">LOC106817037</name>
</gene>
<evidence type="ECO:0000256" key="6">
    <source>
        <dbReference type="ARBA" id="ARBA00023239"/>
    </source>
</evidence>
<accession>A0ABM1EY99</accession>
<name>A0ABM1EY99_PRICU</name>
<dbReference type="Pfam" id="PF09349">
    <property type="entry name" value="OHCU_decarbox"/>
    <property type="match status" value="1"/>
</dbReference>
<evidence type="ECO:0000256" key="5">
    <source>
        <dbReference type="ARBA" id="ARBA00022793"/>
    </source>
</evidence>
<dbReference type="PANTHER" id="PTHR43466:SF1">
    <property type="entry name" value="2-OXO-4-HYDROXY-4-CARBOXY-5-UREIDOIMIDAZOLINE DECARBOXYLASE-RELATED"/>
    <property type="match status" value="1"/>
</dbReference>
<evidence type="ECO:0000256" key="1">
    <source>
        <dbReference type="ARBA" id="ARBA00001163"/>
    </source>
</evidence>
<evidence type="ECO:0000259" key="7">
    <source>
        <dbReference type="Pfam" id="PF09349"/>
    </source>
</evidence>
<keyword evidence="8" id="KW-1185">Reference proteome</keyword>
<dbReference type="Gene3D" id="1.10.3330.10">
    <property type="entry name" value="Oxo-4-hydroxy-4-carboxy-5-ureidoimidazoline decarboxylase"/>
    <property type="match status" value="1"/>
</dbReference>
<keyword evidence="6" id="KW-0456">Lyase</keyword>
<evidence type="ECO:0000256" key="3">
    <source>
        <dbReference type="ARBA" id="ARBA00012257"/>
    </source>
</evidence>
<sequence>SDIVGSLAEAGEMTEEHIHEQQSAGLLTLTSTERQRRRTANDAYTHKFDFPFVVCARENKKDVIMTEIERRLLNESEQELSTGINEVKKICYYRILNIAVQDVIAVGYKSYESHFGLHSVGHA</sequence>
<evidence type="ECO:0000256" key="4">
    <source>
        <dbReference type="ARBA" id="ARBA00022631"/>
    </source>
</evidence>
<dbReference type="EC" id="4.1.1.97" evidence="3"/>
<comment type="catalytic activity">
    <reaction evidence="1">
        <text>5-hydroxy-2-oxo-4-ureido-2,5-dihydro-1H-imidazole-5-carboxylate + H(+) = (S)-allantoin + CO2</text>
        <dbReference type="Rhea" id="RHEA:26301"/>
        <dbReference type="ChEBI" id="CHEBI:15378"/>
        <dbReference type="ChEBI" id="CHEBI:15678"/>
        <dbReference type="ChEBI" id="CHEBI:16526"/>
        <dbReference type="ChEBI" id="CHEBI:58639"/>
        <dbReference type="EC" id="4.1.1.97"/>
    </reaction>
</comment>
<proteinExistence type="predicted"/>
<reference evidence="9" key="1">
    <citation type="submission" date="2025-08" db="UniProtKB">
        <authorList>
            <consortium name="RefSeq"/>
        </authorList>
    </citation>
    <scope>IDENTIFICATION</scope>
</reference>
<dbReference type="SUPFAM" id="SSF158694">
    <property type="entry name" value="UraD-Like"/>
    <property type="match status" value="1"/>
</dbReference>
<dbReference type="InterPro" id="IPR036778">
    <property type="entry name" value="OHCU_decarboxylase_sf"/>
</dbReference>
<dbReference type="InterPro" id="IPR018020">
    <property type="entry name" value="OHCU_decarboxylase"/>
</dbReference>
<evidence type="ECO:0000313" key="9">
    <source>
        <dbReference type="RefSeq" id="XP_014677170.1"/>
    </source>
</evidence>
<keyword evidence="5" id="KW-0210">Decarboxylase</keyword>
<organism evidence="8 9">
    <name type="scientific">Priapulus caudatus</name>
    <name type="common">Priapulid worm</name>
    <dbReference type="NCBI Taxonomy" id="37621"/>
    <lineage>
        <taxon>Eukaryota</taxon>
        <taxon>Metazoa</taxon>
        <taxon>Ecdysozoa</taxon>
        <taxon>Scalidophora</taxon>
        <taxon>Priapulida</taxon>
        <taxon>Priapulimorpha</taxon>
        <taxon>Priapulimorphida</taxon>
        <taxon>Priapulidae</taxon>
        <taxon>Priapulus</taxon>
    </lineage>
</organism>
<dbReference type="GeneID" id="106817037"/>
<feature type="non-terminal residue" evidence="9">
    <location>
        <position position="1"/>
    </location>
</feature>
<protein>
    <recommendedName>
        <fullName evidence="3">2-oxo-4-hydroxy-4-carboxy-5-ureidoimidazoline decarboxylase</fullName>
        <ecNumber evidence="3">4.1.1.97</ecNumber>
    </recommendedName>
</protein>
<dbReference type="PANTHER" id="PTHR43466">
    <property type="entry name" value="2-OXO-4-HYDROXY-4-CARBOXY-5-UREIDOIMIDAZOLINE DECARBOXYLASE-RELATED"/>
    <property type="match status" value="1"/>
</dbReference>